<sequence length="207" mass="21294">GAGTSGRMGALDAAEIPPTFGLPADRVQAVIAGGARALLRAVEGAEDDAEAARWELRERELGSSDVVLAISASGETPFALGSFDIAHEVGARRIALTCNPVSSLAEAAEIAIAPVVGPEVIAGSTRMKGGLAQKMVLHLLSTSVMVRLGRIEGNLMTNMIPASAKLRERGARIVMELGGVDAATAADLFESADGNVAQAVELARRRA</sequence>
<dbReference type="EMBL" id="BARS01055188">
    <property type="protein sequence ID" value="GAG43461.1"/>
    <property type="molecule type" value="Genomic_DNA"/>
</dbReference>
<dbReference type="GO" id="GO:0046348">
    <property type="term" value="P:amino sugar catabolic process"/>
    <property type="evidence" value="ECO:0007669"/>
    <property type="project" value="TreeGrafter"/>
</dbReference>
<dbReference type="SUPFAM" id="SSF53697">
    <property type="entry name" value="SIS domain"/>
    <property type="match status" value="1"/>
</dbReference>
<dbReference type="InterPro" id="IPR040190">
    <property type="entry name" value="MURQ/GCKR"/>
</dbReference>
<dbReference type="PANTHER" id="PTHR10088:SF4">
    <property type="entry name" value="GLUCOKINASE REGULATORY PROTEIN"/>
    <property type="match status" value="1"/>
</dbReference>
<evidence type="ECO:0000259" key="2">
    <source>
        <dbReference type="PROSITE" id="PS51464"/>
    </source>
</evidence>
<feature type="domain" description="SIS" evidence="2">
    <location>
        <begin position="1"/>
        <end position="150"/>
    </location>
</feature>
<dbReference type="AlphaFoldDB" id="X0Z4L2"/>
<dbReference type="Pfam" id="PF22645">
    <property type="entry name" value="GKRP_SIS_N"/>
    <property type="match status" value="1"/>
</dbReference>
<accession>X0Z4L2</accession>
<organism evidence="3">
    <name type="scientific">marine sediment metagenome</name>
    <dbReference type="NCBI Taxonomy" id="412755"/>
    <lineage>
        <taxon>unclassified sequences</taxon>
        <taxon>metagenomes</taxon>
        <taxon>ecological metagenomes</taxon>
    </lineage>
</organism>
<reference evidence="3" key="1">
    <citation type="journal article" date="2014" name="Front. Microbiol.">
        <title>High frequency of phylogenetically diverse reductive dehalogenase-homologous genes in deep subseafloor sedimentary metagenomes.</title>
        <authorList>
            <person name="Kawai M."/>
            <person name="Futagami T."/>
            <person name="Toyoda A."/>
            <person name="Takaki Y."/>
            <person name="Nishi S."/>
            <person name="Hori S."/>
            <person name="Arai W."/>
            <person name="Tsubouchi T."/>
            <person name="Morono Y."/>
            <person name="Uchiyama I."/>
            <person name="Ito T."/>
            <person name="Fujiyama A."/>
            <person name="Inagaki F."/>
            <person name="Takami H."/>
        </authorList>
    </citation>
    <scope>NUCLEOTIDE SEQUENCE</scope>
    <source>
        <strain evidence="3">Expedition CK06-06</strain>
    </source>
</reference>
<dbReference type="Gene3D" id="1.10.8.1080">
    <property type="match status" value="1"/>
</dbReference>
<dbReference type="GO" id="GO:0097367">
    <property type="term" value="F:carbohydrate derivative binding"/>
    <property type="evidence" value="ECO:0007669"/>
    <property type="project" value="InterPro"/>
</dbReference>
<dbReference type="PANTHER" id="PTHR10088">
    <property type="entry name" value="GLUCOKINASE REGULATORY PROTEIN"/>
    <property type="match status" value="1"/>
</dbReference>
<dbReference type="InterPro" id="IPR046348">
    <property type="entry name" value="SIS_dom_sf"/>
</dbReference>
<evidence type="ECO:0000313" key="3">
    <source>
        <dbReference type="EMBL" id="GAG43461.1"/>
    </source>
</evidence>
<dbReference type="PROSITE" id="PS51464">
    <property type="entry name" value="SIS"/>
    <property type="match status" value="1"/>
</dbReference>
<name>X0Z4L2_9ZZZZ</name>
<keyword evidence="1" id="KW-0119">Carbohydrate metabolism</keyword>
<dbReference type="GO" id="GO:0009254">
    <property type="term" value="P:peptidoglycan turnover"/>
    <property type="evidence" value="ECO:0007669"/>
    <property type="project" value="TreeGrafter"/>
</dbReference>
<dbReference type="GO" id="GO:0016803">
    <property type="term" value="F:ether hydrolase activity"/>
    <property type="evidence" value="ECO:0007669"/>
    <property type="project" value="TreeGrafter"/>
</dbReference>
<gene>
    <name evidence="3" type="ORF">S01H1_81546</name>
</gene>
<dbReference type="NCBIfam" id="NF003915">
    <property type="entry name" value="PRK05441.1"/>
    <property type="match status" value="1"/>
</dbReference>
<feature type="non-terminal residue" evidence="3">
    <location>
        <position position="1"/>
    </location>
</feature>
<dbReference type="InterPro" id="IPR001347">
    <property type="entry name" value="SIS_dom"/>
</dbReference>
<feature type="non-terminal residue" evidence="3">
    <location>
        <position position="207"/>
    </location>
</feature>
<protein>
    <recommendedName>
        <fullName evidence="2">SIS domain-containing protein</fullName>
    </recommendedName>
</protein>
<proteinExistence type="predicted"/>
<dbReference type="Gene3D" id="3.40.50.10490">
    <property type="entry name" value="Glucose-6-phosphate isomerase like protein, domain 1"/>
    <property type="match status" value="1"/>
</dbReference>
<evidence type="ECO:0000256" key="1">
    <source>
        <dbReference type="ARBA" id="ARBA00023277"/>
    </source>
</evidence>
<comment type="caution">
    <text evidence="3">The sequence shown here is derived from an EMBL/GenBank/DDBJ whole genome shotgun (WGS) entry which is preliminary data.</text>
</comment>
<dbReference type="GO" id="GO:0016835">
    <property type="term" value="F:carbon-oxygen lyase activity"/>
    <property type="evidence" value="ECO:0007669"/>
    <property type="project" value="TreeGrafter"/>
</dbReference>